<name>A0ABM0ZCA9_CAMSA</name>
<dbReference type="InterPro" id="IPR053781">
    <property type="entry name" value="F-box_AtFBL13-like"/>
</dbReference>
<dbReference type="Pfam" id="PF24758">
    <property type="entry name" value="LRR_At5g56370"/>
    <property type="match status" value="1"/>
</dbReference>
<dbReference type="PANTHER" id="PTHR31293:SF12">
    <property type="entry name" value="RNI-LIKE SUPERFAMILY PROTEIN"/>
    <property type="match status" value="1"/>
</dbReference>
<evidence type="ECO:0000313" key="2">
    <source>
        <dbReference type="Proteomes" id="UP000694864"/>
    </source>
</evidence>
<dbReference type="SMART" id="SM00256">
    <property type="entry name" value="FBOX"/>
    <property type="match status" value="1"/>
</dbReference>
<reference evidence="2" key="1">
    <citation type="journal article" date="2014" name="Nat. Commun.">
        <title>The emerging biofuel crop Camelina sativa retains a highly undifferentiated hexaploid genome structure.</title>
        <authorList>
            <person name="Kagale S."/>
            <person name="Koh C."/>
            <person name="Nixon J."/>
            <person name="Bollina V."/>
            <person name="Clarke W.E."/>
            <person name="Tuteja R."/>
            <person name="Spillane C."/>
            <person name="Robinson S.J."/>
            <person name="Links M.G."/>
            <person name="Clarke C."/>
            <person name="Higgins E.E."/>
            <person name="Huebert T."/>
            <person name="Sharpe A.G."/>
            <person name="Parkin I.A."/>
        </authorList>
    </citation>
    <scope>NUCLEOTIDE SEQUENCE [LARGE SCALE GENOMIC DNA]</scope>
    <source>
        <strain evidence="2">cv. DH55</strain>
    </source>
</reference>
<dbReference type="InterPro" id="IPR055411">
    <property type="entry name" value="LRR_FXL15/At3g58940/PEG3-like"/>
</dbReference>
<dbReference type="Proteomes" id="UP000694864">
    <property type="component" value="Chromosome 5"/>
</dbReference>
<protein>
    <submittedName>
        <fullName evidence="3">F-box/LRR-repeat protein At3g58980-like</fullName>
    </submittedName>
</protein>
<dbReference type="PANTHER" id="PTHR31293">
    <property type="entry name" value="RNI-LIKE SUPERFAMILY PROTEIN"/>
    <property type="match status" value="1"/>
</dbReference>
<dbReference type="SMART" id="SM00579">
    <property type="entry name" value="FBD"/>
    <property type="match status" value="1"/>
</dbReference>
<dbReference type="Gene3D" id="3.80.10.10">
    <property type="entry name" value="Ribonuclease Inhibitor"/>
    <property type="match status" value="1"/>
</dbReference>
<organism evidence="2 3">
    <name type="scientific">Camelina sativa</name>
    <name type="common">False flax</name>
    <name type="synonym">Myagrum sativum</name>
    <dbReference type="NCBI Taxonomy" id="90675"/>
    <lineage>
        <taxon>Eukaryota</taxon>
        <taxon>Viridiplantae</taxon>
        <taxon>Streptophyta</taxon>
        <taxon>Embryophyta</taxon>
        <taxon>Tracheophyta</taxon>
        <taxon>Spermatophyta</taxon>
        <taxon>Magnoliopsida</taxon>
        <taxon>eudicotyledons</taxon>
        <taxon>Gunneridae</taxon>
        <taxon>Pentapetalae</taxon>
        <taxon>rosids</taxon>
        <taxon>malvids</taxon>
        <taxon>Brassicales</taxon>
        <taxon>Brassicaceae</taxon>
        <taxon>Camelineae</taxon>
        <taxon>Camelina</taxon>
    </lineage>
</organism>
<evidence type="ECO:0000259" key="1">
    <source>
        <dbReference type="PROSITE" id="PS50181"/>
    </source>
</evidence>
<gene>
    <name evidence="3" type="primary">LOC104789758</name>
</gene>
<dbReference type="InterPro" id="IPR006566">
    <property type="entry name" value="FBD"/>
</dbReference>
<dbReference type="InterPro" id="IPR036047">
    <property type="entry name" value="F-box-like_dom_sf"/>
</dbReference>
<dbReference type="GeneID" id="104789758"/>
<dbReference type="RefSeq" id="XP_010513707.1">
    <property type="nucleotide sequence ID" value="XM_010515405.2"/>
</dbReference>
<proteinExistence type="predicted"/>
<dbReference type="InterPro" id="IPR055294">
    <property type="entry name" value="FBL60-like"/>
</dbReference>
<feature type="domain" description="F-box" evidence="1">
    <location>
        <begin position="1"/>
        <end position="50"/>
    </location>
</feature>
<dbReference type="SUPFAM" id="SSF81383">
    <property type="entry name" value="F-box domain"/>
    <property type="match status" value="1"/>
</dbReference>
<sequence>MDKINNLPDEIICHIVSFLSAKEAAFASVLSKRWRNLLFNIISSAEFNVNDSVENPTSLSDFLNGVLALHPSSRIRNFSLKCRKRDLRPHYALVKRCLRNVLKRGVLDLKLNIEAEQGDALPLEVFTCKTLVKLELGTGFEIDILPEDALLPSLKTLTLDSVKFYDRYGCAFQKLLSACPVLVELVMREVEWEHWKWSRCVSSPTLERLTISHNLLADEYYLESITFDIPSLTYLDYVDFIPEAYPIVNLDSVVEAKLSIILTVEHNWNGNFIRDDALITGDPTNLIKGLKNVEILNLSSPETTEAFYFFRGAIPVYNNLQHLSIATDNELCWKALPYVLQSAPNLKTLVIRGLLHCNVNSETYDDEETVCECLSRYSFLRSCPVKFLEITEYGGTKGELEQMKHFLEKLKCLELLKVGVYATEPEDKLLHLKANVIKLPKSSRKCKIRFEYVQPFLIWD</sequence>
<reference evidence="3" key="2">
    <citation type="submission" date="2025-08" db="UniProtKB">
        <authorList>
            <consortium name="RefSeq"/>
        </authorList>
    </citation>
    <scope>IDENTIFICATION</scope>
    <source>
        <tissue evidence="3">Leaf</tissue>
    </source>
</reference>
<dbReference type="Gene3D" id="1.20.1280.50">
    <property type="match status" value="1"/>
</dbReference>
<evidence type="ECO:0000313" key="3">
    <source>
        <dbReference type="RefSeq" id="XP_010513707.1"/>
    </source>
</evidence>
<accession>A0ABM0ZCA9</accession>
<keyword evidence="2" id="KW-1185">Reference proteome</keyword>
<dbReference type="PROSITE" id="PS50181">
    <property type="entry name" value="FBOX"/>
    <property type="match status" value="1"/>
</dbReference>
<dbReference type="CDD" id="cd22160">
    <property type="entry name" value="F-box_AtFBL13-like"/>
    <property type="match status" value="1"/>
</dbReference>
<dbReference type="SUPFAM" id="SSF52047">
    <property type="entry name" value="RNI-like"/>
    <property type="match status" value="1"/>
</dbReference>
<dbReference type="InterPro" id="IPR001810">
    <property type="entry name" value="F-box_dom"/>
</dbReference>
<dbReference type="Pfam" id="PF00646">
    <property type="entry name" value="F-box"/>
    <property type="match status" value="1"/>
</dbReference>
<dbReference type="InterPro" id="IPR032675">
    <property type="entry name" value="LRR_dom_sf"/>
</dbReference>